<dbReference type="OrthoDB" id="9773494at2"/>
<evidence type="ECO:0000259" key="3">
    <source>
        <dbReference type="Pfam" id="PF04389"/>
    </source>
</evidence>
<evidence type="ECO:0000313" key="4">
    <source>
        <dbReference type="EMBL" id="RPD40298.1"/>
    </source>
</evidence>
<feature type="domain" description="Peptidase M28" evidence="3">
    <location>
        <begin position="100"/>
        <end position="307"/>
    </location>
</feature>
<dbReference type="InterPro" id="IPR007484">
    <property type="entry name" value="Peptidase_M28"/>
</dbReference>
<comment type="caution">
    <text evidence="4">The sequence shown here is derived from an EMBL/GenBank/DDBJ whole genome shotgun (WGS) entry which is preliminary data.</text>
</comment>
<dbReference type="RefSeq" id="WP_120517662.1">
    <property type="nucleotide sequence ID" value="NZ_QXZY01000009.1"/>
</dbReference>
<dbReference type="Pfam" id="PF04389">
    <property type="entry name" value="Peptidase_M28"/>
    <property type="match status" value="1"/>
</dbReference>
<dbReference type="EMBL" id="RMBX01000008">
    <property type="protein sequence ID" value="RPD40298.1"/>
    <property type="molecule type" value="Genomic_DNA"/>
</dbReference>
<dbReference type="AlphaFoldDB" id="A0A3N4MA13"/>
<dbReference type="Proteomes" id="UP000279089">
    <property type="component" value="Unassembled WGS sequence"/>
</dbReference>
<dbReference type="PANTHER" id="PTHR12283:SF6">
    <property type="entry name" value="GLUTAMINYL-PEPTIDE CYCLOTRANSFERASE-RELATED"/>
    <property type="match status" value="1"/>
</dbReference>
<organism evidence="4 5">
    <name type="scientific">Chitinophaga barathri</name>
    <dbReference type="NCBI Taxonomy" id="1647451"/>
    <lineage>
        <taxon>Bacteria</taxon>
        <taxon>Pseudomonadati</taxon>
        <taxon>Bacteroidota</taxon>
        <taxon>Chitinophagia</taxon>
        <taxon>Chitinophagales</taxon>
        <taxon>Chitinophagaceae</taxon>
        <taxon>Chitinophaga</taxon>
    </lineage>
</organism>
<sequence>MRKYILWAALVLTACNSGNKQPAATDAAENKPVVAAPVFSADSAYASIEKQVAFGPRIPGTKAQTACATWLISSLRPLADTVYVQRVNVNADGKNLPCINIIASFNPSEKRRILLLTHWDTRPVADKDAFDKKKPFDGADDGGSGTAVLLEVARHLKAKKPGYGIDILFTDVEDYGEDYCMGTQYWARTPHVPGYTASYGILLDMVGARNARFYMEGTSQQYAAAQMKLFWEVAHQSGFSEYFRYETPGNGPSYIEDDHTYVNNILKVPTFDIIATRPSGELMEHHHTTNDNIAVIDRQTLTAVGQPLLGLLYGEPFKY</sequence>
<dbReference type="PANTHER" id="PTHR12283">
    <property type="entry name" value="GLUTAMINYL-PEPTIDE CYCLOTRANSFERASE"/>
    <property type="match status" value="1"/>
</dbReference>
<keyword evidence="1" id="KW-0808">Transferase</keyword>
<dbReference type="GO" id="GO:0008270">
    <property type="term" value="F:zinc ion binding"/>
    <property type="evidence" value="ECO:0007669"/>
    <property type="project" value="TreeGrafter"/>
</dbReference>
<dbReference type="InterPro" id="IPR040234">
    <property type="entry name" value="QC/QCL"/>
</dbReference>
<proteinExistence type="predicted"/>
<dbReference type="Gene3D" id="3.40.630.10">
    <property type="entry name" value="Zn peptidases"/>
    <property type="match status" value="1"/>
</dbReference>
<dbReference type="SUPFAM" id="SSF53187">
    <property type="entry name" value="Zn-dependent exopeptidases"/>
    <property type="match status" value="1"/>
</dbReference>
<keyword evidence="5" id="KW-1185">Reference proteome</keyword>
<keyword evidence="2" id="KW-0012">Acyltransferase</keyword>
<evidence type="ECO:0000256" key="1">
    <source>
        <dbReference type="ARBA" id="ARBA00022679"/>
    </source>
</evidence>
<dbReference type="GO" id="GO:0016603">
    <property type="term" value="F:glutaminyl-peptide cyclotransferase activity"/>
    <property type="evidence" value="ECO:0007669"/>
    <property type="project" value="TreeGrafter"/>
</dbReference>
<gene>
    <name evidence="4" type="ORF">EG028_16770</name>
</gene>
<accession>A0A3N4MA13</accession>
<reference evidence="5" key="1">
    <citation type="submission" date="2018-11" db="EMBL/GenBank/DDBJ databases">
        <title>Chitinophaga lutea sp.nov., isolate from arsenic contaminated soil.</title>
        <authorList>
            <person name="Zong Y."/>
        </authorList>
    </citation>
    <scope>NUCLEOTIDE SEQUENCE [LARGE SCALE GENOMIC DNA]</scope>
    <source>
        <strain evidence="5">YLT18</strain>
    </source>
</reference>
<protein>
    <submittedName>
        <fullName evidence="4">M28 family peptidase</fullName>
    </submittedName>
</protein>
<evidence type="ECO:0000313" key="5">
    <source>
        <dbReference type="Proteomes" id="UP000279089"/>
    </source>
</evidence>
<name>A0A3N4MA13_9BACT</name>
<dbReference type="PROSITE" id="PS51257">
    <property type="entry name" value="PROKAR_LIPOPROTEIN"/>
    <property type="match status" value="1"/>
</dbReference>
<evidence type="ECO:0000256" key="2">
    <source>
        <dbReference type="ARBA" id="ARBA00023315"/>
    </source>
</evidence>